<proteinExistence type="predicted"/>
<evidence type="ECO:0000313" key="6">
    <source>
        <dbReference type="EMBL" id="KYC44208.1"/>
    </source>
</evidence>
<dbReference type="Gene3D" id="1.10.1660.10">
    <property type="match status" value="1"/>
</dbReference>
<dbReference type="NCBIfam" id="NF033518">
    <property type="entry name" value="transpos_IS607"/>
    <property type="match status" value="1"/>
</dbReference>
<dbReference type="InterPro" id="IPR041718">
    <property type="entry name" value="IS607_transposase-like"/>
</dbReference>
<dbReference type="STRING" id="128403.WA1_01050"/>
<dbReference type="InterPro" id="IPR036162">
    <property type="entry name" value="Resolvase-like_N_sf"/>
</dbReference>
<name>A0A139WYF8_9CYAN</name>
<dbReference type="AlphaFoldDB" id="A0A139WYF8"/>
<dbReference type="GO" id="GO:0000150">
    <property type="term" value="F:DNA strand exchange activity"/>
    <property type="evidence" value="ECO:0007669"/>
    <property type="project" value="InterPro"/>
</dbReference>
<evidence type="ECO:0000313" key="7">
    <source>
        <dbReference type="Proteomes" id="UP000076925"/>
    </source>
</evidence>
<dbReference type="GO" id="GO:0003677">
    <property type="term" value="F:DNA binding"/>
    <property type="evidence" value="ECO:0007669"/>
    <property type="project" value="InterPro"/>
</dbReference>
<dbReference type="InterPro" id="IPR041657">
    <property type="entry name" value="HTH_17"/>
</dbReference>
<reference evidence="2 7" key="1">
    <citation type="journal article" date="2013" name="Genome Biol. Evol.">
        <title>Genomes of Stigonematalean cyanobacteria (subsection V) and the evolution of oxygenic photosynthesis from prokaryotes to plastids.</title>
        <authorList>
            <person name="Dagan T."/>
            <person name="Roettger M."/>
            <person name="Stucken K."/>
            <person name="Landan G."/>
            <person name="Koch R."/>
            <person name="Major P."/>
            <person name="Gould S.B."/>
            <person name="Goremykin V.V."/>
            <person name="Rippka R."/>
            <person name="Tandeau de Marsac N."/>
            <person name="Gugger M."/>
            <person name="Lockhart P.J."/>
            <person name="Allen J.F."/>
            <person name="Brune I."/>
            <person name="Maus I."/>
            <person name="Puhler A."/>
            <person name="Martin W.F."/>
        </authorList>
    </citation>
    <scope>NUCLEOTIDE SEQUENCE [LARGE SCALE GENOMIC DNA]</scope>
    <source>
        <strain evidence="2 7">PCC 7110</strain>
    </source>
</reference>
<dbReference type="Pfam" id="PF12728">
    <property type="entry name" value="HTH_17"/>
    <property type="match status" value="1"/>
</dbReference>
<dbReference type="PROSITE" id="PS51736">
    <property type="entry name" value="RECOMBINASES_3"/>
    <property type="match status" value="1"/>
</dbReference>
<dbReference type="EMBL" id="ANNX02000012">
    <property type="protein sequence ID" value="KYC44208.1"/>
    <property type="molecule type" value="Genomic_DNA"/>
</dbReference>
<protein>
    <submittedName>
        <fullName evidence="2">DNA invertase</fullName>
    </submittedName>
</protein>
<organism evidence="2 7">
    <name type="scientific">Scytonema hofmannii PCC 7110</name>
    <dbReference type="NCBI Taxonomy" id="128403"/>
    <lineage>
        <taxon>Bacteria</taxon>
        <taxon>Bacillati</taxon>
        <taxon>Cyanobacteriota</taxon>
        <taxon>Cyanophyceae</taxon>
        <taxon>Nostocales</taxon>
        <taxon>Scytonemataceae</taxon>
        <taxon>Scytonema</taxon>
    </lineage>
</organism>
<dbReference type="PANTHER" id="PTHR36172">
    <property type="match status" value="1"/>
</dbReference>
<dbReference type="InterPro" id="IPR006119">
    <property type="entry name" value="Resolv_N"/>
</dbReference>
<keyword evidence="7" id="KW-1185">Reference proteome</keyword>
<dbReference type="Gene3D" id="1.10.287.2170">
    <property type="match status" value="1"/>
</dbReference>
<gene>
    <name evidence="6" type="ORF">WA1_01050</name>
    <name evidence="5" type="ORF">WA1_18595</name>
    <name evidence="4" type="ORF">WA1_27035</name>
    <name evidence="2" type="ORF">WA1_42925</name>
    <name evidence="3" type="ORF">WA1_44845</name>
</gene>
<comment type="caution">
    <text evidence="2">The sequence shown here is derived from an EMBL/GenBank/DDBJ whole genome shotgun (WGS) entry which is preliminary data.</text>
</comment>
<accession>A0A139WYF8</accession>
<dbReference type="SUPFAM" id="SSF53041">
    <property type="entry name" value="Resolvase-like"/>
    <property type="match status" value="1"/>
</dbReference>
<dbReference type="Pfam" id="PF00239">
    <property type="entry name" value="Resolvase"/>
    <property type="match status" value="1"/>
</dbReference>
<dbReference type="SMART" id="SM00857">
    <property type="entry name" value="Resolvase"/>
    <property type="match status" value="1"/>
</dbReference>
<evidence type="ECO:0000313" key="4">
    <source>
        <dbReference type="EMBL" id="KYC40358.1"/>
    </source>
</evidence>
<dbReference type="SUPFAM" id="SSF46955">
    <property type="entry name" value="Putative DNA-binding domain"/>
    <property type="match status" value="1"/>
</dbReference>
<dbReference type="PANTHER" id="PTHR36172:SF1">
    <property type="entry name" value="RESOLVASE-RELATED"/>
    <property type="match status" value="1"/>
</dbReference>
<evidence type="ECO:0000259" key="1">
    <source>
        <dbReference type="PROSITE" id="PS51736"/>
    </source>
</evidence>
<feature type="domain" description="Resolvase/invertase-type recombinase catalytic" evidence="1">
    <location>
        <begin position="56"/>
        <end position="195"/>
    </location>
</feature>
<dbReference type="EMBL" id="ANNX02000020">
    <property type="protein sequence ID" value="KYC42579.1"/>
    <property type="molecule type" value="Genomic_DNA"/>
</dbReference>
<dbReference type="InterPro" id="IPR009061">
    <property type="entry name" value="DNA-bd_dom_put_sf"/>
</dbReference>
<sequence length="202" mass="23451">MPYISPKDAAELTGFHPKTLAKWADAGKIDFIKAESGYRRYDVTSLRKMIGEDDRAVIIYGRVSTHSQKDDLQRQLDFLRSRYPKGEMIYEVGSGLNFKRKKLLSILERVINREVKEIVVAYSDRLVRFGFDLVVWLCAQFDCKVIVLNQVVLSPQQELVQDLLAIMHCFSARLYGLRKYEKPIRKTLEVEKLDEDSMKNDV</sequence>
<dbReference type="InterPro" id="IPR051491">
    <property type="entry name" value="Recombinase/Transposase-rel"/>
</dbReference>
<dbReference type="InterPro" id="IPR048046">
    <property type="entry name" value="Transpos_IS607"/>
</dbReference>
<dbReference type="Gene3D" id="3.40.50.1390">
    <property type="entry name" value="Resolvase, N-terminal catalytic domain"/>
    <property type="match status" value="1"/>
</dbReference>
<dbReference type="EMBL" id="ANNX02000047">
    <property type="protein sequence ID" value="KYC37474.1"/>
    <property type="molecule type" value="Genomic_DNA"/>
</dbReference>
<evidence type="ECO:0000313" key="3">
    <source>
        <dbReference type="EMBL" id="KYC37498.1"/>
    </source>
</evidence>
<dbReference type="Proteomes" id="UP000076925">
    <property type="component" value="Unassembled WGS sequence"/>
</dbReference>
<dbReference type="OrthoDB" id="460054at2"/>
<evidence type="ECO:0000313" key="5">
    <source>
        <dbReference type="EMBL" id="KYC42579.1"/>
    </source>
</evidence>
<evidence type="ECO:0000313" key="2">
    <source>
        <dbReference type="EMBL" id="KYC37474.1"/>
    </source>
</evidence>
<reference evidence="2" key="2">
    <citation type="submission" date="2016-02" db="EMBL/GenBank/DDBJ databases">
        <authorList>
            <person name="Wen L."/>
            <person name="He K."/>
            <person name="Yang H."/>
        </authorList>
    </citation>
    <scope>NUCLEOTIDE SEQUENCE</scope>
    <source>
        <strain evidence="2">PCC 7110</strain>
    </source>
</reference>
<dbReference type="EMBL" id="ANNX02000030">
    <property type="protein sequence ID" value="KYC40358.1"/>
    <property type="molecule type" value="Genomic_DNA"/>
</dbReference>
<dbReference type="EMBL" id="ANNX02000047">
    <property type="protein sequence ID" value="KYC37498.1"/>
    <property type="molecule type" value="Genomic_DNA"/>
</dbReference>
<dbReference type="CDD" id="cd03769">
    <property type="entry name" value="SR_IS607_transposase_like"/>
    <property type="match status" value="1"/>
</dbReference>